<dbReference type="InterPro" id="IPR010982">
    <property type="entry name" value="Lambda_DNA-bd_dom_sf"/>
</dbReference>
<dbReference type="InterPro" id="IPR028082">
    <property type="entry name" value="Peripla_BP_I"/>
</dbReference>
<dbReference type="InterPro" id="IPR000843">
    <property type="entry name" value="HTH_LacI"/>
</dbReference>
<keyword evidence="1" id="KW-0805">Transcription regulation</keyword>
<dbReference type="InterPro" id="IPR046335">
    <property type="entry name" value="LacI/GalR-like_sensor"/>
</dbReference>
<evidence type="ECO:0000256" key="3">
    <source>
        <dbReference type="ARBA" id="ARBA00023163"/>
    </source>
</evidence>
<organism evidence="5 6">
    <name type="scientific">Enterococcus diestrammenae</name>
    <dbReference type="NCBI Taxonomy" id="1155073"/>
    <lineage>
        <taxon>Bacteria</taxon>
        <taxon>Bacillati</taxon>
        <taxon>Bacillota</taxon>
        <taxon>Bacilli</taxon>
        <taxon>Lactobacillales</taxon>
        <taxon>Enterococcaceae</taxon>
        <taxon>Enterococcus</taxon>
    </lineage>
</organism>
<feature type="domain" description="HTH lacI-type" evidence="4">
    <location>
        <begin position="2"/>
        <end position="58"/>
    </location>
</feature>
<accession>A0ABV0F4V1</accession>
<reference evidence="5 6" key="2">
    <citation type="submission" date="2024-02" db="EMBL/GenBank/DDBJ databases">
        <title>The Genome Sequence of Enterococcus diestrammenae JM9A.</title>
        <authorList>
            <person name="Earl A."/>
            <person name="Manson A."/>
            <person name="Gilmore M."/>
            <person name="Sanders J."/>
            <person name="Shea T."/>
            <person name="Howe W."/>
            <person name="Livny J."/>
            <person name="Cuomo C."/>
            <person name="Neafsey D."/>
            <person name="Birren B."/>
        </authorList>
    </citation>
    <scope>NUCLEOTIDE SEQUENCE [LARGE SCALE GENOMIC DNA]</scope>
    <source>
        <strain evidence="5 6">JM9A</strain>
    </source>
</reference>
<dbReference type="PROSITE" id="PS50932">
    <property type="entry name" value="HTH_LACI_2"/>
    <property type="match status" value="1"/>
</dbReference>
<dbReference type="CDD" id="cd01544">
    <property type="entry name" value="PBP1_GalR"/>
    <property type="match status" value="1"/>
</dbReference>
<dbReference type="PANTHER" id="PTHR30146">
    <property type="entry name" value="LACI-RELATED TRANSCRIPTIONAL REPRESSOR"/>
    <property type="match status" value="1"/>
</dbReference>
<dbReference type="EMBL" id="MAEI02000001">
    <property type="protein sequence ID" value="MEO1783103.1"/>
    <property type="molecule type" value="Genomic_DNA"/>
</dbReference>
<evidence type="ECO:0000313" key="6">
    <source>
        <dbReference type="Proteomes" id="UP001429357"/>
    </source>
</evidence>
<gene>
    <name evidence="5" type="ORF">BAU18_002722</name>
</gene>
<dbReference type="SUPFAM" id="SSF47413">
    <property type="entry name" value="lambda repressor-like DNA-binding domains"/>
    <property type="match status" value="1"/>
</dbReference>
<evidence type="ECO:0000313" key="5">
    <source>
        <dbReference type="EMBL" id="MEO1783103.1"/>
    </source>
</evidence>
<keyword evidence="6" id="KW-1185">Reference proteome</keyword>
<keyword evidence="2" id="KW-0238">DNA-binding</keyword>
<dbReference type="PANTHER" id="PTHR30146:SF149">
    <property type="entry name" value="HTH-TYPE TRANSCRIPTIONAL REGULATOR EBGR"/>
    <property type="match status" value="1"/>
</dbReference>
<name>A0ABV0F4V1_9ENTE</name>
<evidence type="ECO:0000259" key="4">
    <source>
        <dbReference type="PROSITE" id="PS50932"/>
    </source>
</evidence>
<dbReference type="Gene3D" id="3.40.50.2300">
    <property type="match status" value="1"/>
</dbReference>
<dbReference type="Gene3D" id="1.10.260.40">
    <property type="entry name" value="lambda repressor-like DNA-binding domains"/>
    <property type="match status" value="1"/>
</dbReference>
<proteinExistence type="predicted"/>
<comment type="caution">
    <text evidence="5">The sequence shown here is derived from an EMBL/GenBank/DDBJ whole genome shotgun (WGS) entry which is preliminary data.</text>
</comment>
<evidence type="ECO:0000256" key="2">
    <source>
        <dbReference type="ARBA" id="ARBA00023125"/>
    </source>
</evidence>
<sequence>MVTIKDISAASGYSQATISRLFKGDESLSITPDTKKHIISTALSMGYDRSKIKTTLYKIAIPFFLNRAQVIQDMYFTQVQNALLKFGKEANMEIQFITDRFQLAQLPEDITGFIGVGDLTHDDLMILKQKGLKGVLLEINLCPKHFDTVKPDTDSMTRDAIDEFLTAGFTRIGFIGGTYRNPQTGKEELDSRERVFRDYLTSKGLLQEQYIYSEGLFSIDEGYQLASDMVHQLGDALPEACFIASDTLAIGALQAFNELGIKLPGQLAIISINDNEIAQFVSPPLTTYRIDVEEMAKTAIELLADQLTYPRRITKTVLLGSELIYRKSFVKREKQQQN</sequence>
<reference evidence="6" key="1">
    <citation type="submission" date="2016-06" db="EMBL/GenBank/DDBJ databases">
        <title>Four novel species of enterococci isolated from chicken manure.</title>
        <authorList>
            <person name="Van Tyne D."/>
        </authorList>
    </citation>
    <scope>NUCLEOTIDE SEQUENCE [LARGE SCALE GENOMIC DNA]</scope>
    <source>
        <strain evidence="6">JM9A</strain>
    </source>
</reference>
<keyword evidence="3" id="KW-0804">Transcription</keyword>
<dbReference type="Pfam" id="PF13377">
    <property type="entry name" value="Peripla_BP_3"/>
    <property type="match status" value="1"/>
</dbReference>
<dbReference type="RefSeq" id="WP_161868185.1">
    <property type="nucleotide sequence ID" value="NZ_MAEI02000001.1"/>
</dbReference>
<dbReference type="SUPFAM" id="SSF53822">
    <property type="entry name" value="Periplasmic binding protein-like I"/>
    <property type="match status" value="1"/>
</dbReference>
<evidence type="ECO:0000256" key="1">
    <source>
        <dbReference type="ARBA" id="ARBA00023015"/>
    </source>
</evidence>
<dbReference type="Proteomes" id="UP001429357">
    <property type="component" value="Unassembled WGS sequence"/>
</dbReference>
<protein>
    <submittedName>
        <fullName evidence="5">LacI family transcriptional regulator</fullName>
    </submittedName>
</protein>